<keyword evidence="2" id="KW-1185">Reference proteome</keyword>
<evidence type="ECO:0000313" key="2">
    <source>
        <dbReference type="Proteomes" id="UP000327462"/>
    </source>
</evidence>
<reference evidence="1" key="2">
    <citation type="journal article" date="2014" name="Front. Microbiol.">
        <title>Comparative genomics defines the core genome of the growing N4-like phage genus and identifies N4-like Roseophage specific genes.</title>
        <authorList>
            <person name="Chan J.Z."/>
            <person name="Millard A.D."/>
            <person name="Mann N.H."/>
            <person name="Schafer H."/>
        </authorList>
    </citation>
    <scope>NUCLEOTIDE SEQUENCE [LARGE SCALE GENOMIC DNA]</scope>
</reference>
<dbReference type="RefSeq" id="YP_009874014.1">
    <property type="nucleotide sequence ID" value="NC_049345.1"/>
</dbReference>
<dbReference type="Proteomes" id="UP000327462">
    <property type="component" value="Segment"/>
</dbReference>
<proteinExistence type="predicted"/>
<name>K4Q593_9CAUD</name>
<evidence type="ECO:0000313" key="1">
    <source>
        <dbReference type="EMBL" id="CBX87952.1"/>
    </source>
</evidence>
<dbReference type="GeneID" id="55803139"/>
<protein>
    <submittedName>
        <fullName evidence="1">Uncharacterized protein</fullName>
    </submittedName>
</protein>
<reference evidence="1" key="1">
    <citation type="submission" date="2010-11" db="EMBL/GenBank/DDBJ databases">
        <authorList>
            <person name="Chan J."/>
        </authorList>
    </citation>
    <scope>NUCLEOTIDE SEQUENCE</scope>
</reference>
<dbReference type="EMBL" id="FR719956">
    <property type="protein sequence ID" value="CBX87952.1"/>
    <property type="molecule type" value="Genomic_DNA"/>
</dbReference>
<dbReference type="KEGG" id="vg:55803139"/>
<organism evidence="1 2">
    <name type="scientific">Roseovarius Plymouth podovirus 1</name>
    <dbReference type="NCBI Taxonomy" id="926474"/>
    <lineage>
        <taxon>Viruses</taxon>
        <taxon>Duplodnaviria</taxon>
        <taxon>Heunggongvirae</taxon>
        <taxon>Uroviricota</taxon>
        <taxon>Caudoviricetes</taxon>
        <taxon>Schitoviridae</taxon>
        <taxon>Rhodovirinae</taxon>
        <taxon>Plymouthvirus</taxon>
    </lineage>
</organism>
<accession>K4Q593</accession>
<sequence>MSTLSPKNDELIPISDDWEPSDEEIANYWAGEGHLIFTVKSYDPSSHYCPYEIEYEDYSGCVGGLDEMVGIEYAVNEGILDVGKLHIGCTYEIHGITAHFTRGDGWTTDDDVEYYIESVTQYAVLHQLIYAWWWHLVGHRIRNWQNARSKT</sequence>